<sequence length="321" mass="34901">MPDRPLQIVFLDRETIPARTDLRGLSFPHELTLYGRTAKNLVAERIAQADIVITNKAPIDQAALANAPRLKLIAVAATGTDVIDVKACHTRGVVVSNVRGYATRTVPEHVFALIFALRRSISAYRDSVKAGRWHESQQFCYFDYPIRDLAGSTLGIIGDGVLGQAVAGIGRALNMHVIFAGRKGAGKEGALYTPFEKMLGDSDIISLHCPLNAQTRNMIDEAEFAQMERKPLLINTARGGLVNEAALGRALRSGQISGAGFDVTSPEPPDMQHPLMQLLDLPNFILTPHVAWASQEAIQGLANQLMDNIEAFYRGAPNNVV</sequence>
<accession>A0A4R3MA39</accession>
<evidence type="ECO:0000259" key="5">
    <source>
        <dbReference type="Pfam" id="PF00389"/>
    </source>
</evidence>
<dbReference type="PANTHER" id="PTHR43761">
    <property type="entry name" value="D-ISOMER SPECIFIC 2-HYDROXYACID DEHYDROGENASE FAMILY PROTEIN (AFU_ORTHOLOGUE AFUA_1G13630)"/>
    <property type="match status" value="1"/>
</dbReference>
<feature type="domain" description="D-isomer specific 2-hydroxyacid dehydrogenase catalytic" evidence="5">
    <location>
        <begin position="37"/>
        <end position="321"/>
    </location>
</feature>
<dbReference type="SUPFAM" id="SSF51735">
    <property type="entry name" value="NAD(P)-binding Rossmann-fold domains"/>
    <property type="match status" value="1"/>
</dbReference>
<gene>
    <name evidence="7" type="ORF">EDC26_102287</name>
</gene>
<dbReference type="Proteomes" id="UP000295525">
    <property type="component" value="Unassembled WGS sequence"/>
</dbReference>
<evidence type="ECO:0000313" key="8">
    <source>
        <dbReference type="Proteomes" id="UP000295525"/>
    </source>
</evidence>
<evidence type="ECO:0000256" key="2">
    <source>
        <dbReference type="ARBA" id="ARBA00023002"/>
    </source>
</evidence>
<dbReference type="InterPro" id="IPR006140">
    <property type="entry name" value="D-isomer_DH_NAD-bd"/>
</dbReference>
<evidence type="ECO:0000256" key="4">
    <source>
        <dbReference type="RuleBase" id="RU003719"/>
    </source>
</evidence>
<comment type="similarity">
    <text evidence="1 4">Belongs to the D-isomer specific 2-hydroxyacid dehydrogenase family.</text>
</comment>
<dbReference type="SUPFAM" id="SSF52283">
    <property type="entry name" value="Formate/glycerate dehydrogenase catalytic domain-like"/>
    <property type="match status" value="1"/>
</dbReference>
<dbReference type="Pfam" id="PF00389">
    <property type="entry name" value="2-Hacid_dh"/>
    <property type="match status" value="1"/>
</dbReference>
<keyword evidence="2 4" id="KW-0560">Oxidoreductase</keyword>
<dbReference type="AlphaFoldDB" id="A0A4R3MA39"/>
<dbReference type="InterPro" id="IPR029753">
    <property type="entry name" value="D-isomer_DH_CS"/>
</dbReference>
<proteinExistence type="inferred from homology"/>
<dbReference type="GO" id="GO:0051287">
    <property type="term" value="F:NAD binding"/>
    <property type="evidence" value="ECO:0007669"/>
    <property type="project" value="InterPro"/>
</dbReference>
<dbReference type="RefSeq" id="WP_132579916.1">
    <property type="nucleotide sequence ID" value="NZ_SMAJ01000002.1"/>
</dbReference>
<dbReference type="CDD" id="cd12162">
    <property type="entry name" value="2-Hacid_dh_4"/>
    <property type="match status" value="1"/>
</dbReference>
<dbReference type="OrthoDB" id="9805416at2"/>
<dbReference type="GO" id="GO:0016616">
    <property type="term" value="F:oxidoreductase activity, acting on the CH-OH group of donors, NAD or NADP as acceptor"/>
    <property type="evidence" value="ECO:0007669"/>
    <property type="project" value="InterPro"/>
</dbReference>
<evidence type="ECO:0000256" key="3">
    <source>
        <dbReference type="ARBA" id="ARBA00023027"/>
    </source>
</evidence>
<dbReference type="InterPro" id="IPR050418">
    <property type="entry name" value="D-iso_2-hydroxyacid_DH_PdxB"/>
</dbReference>
<dbReference type="Pfam" id="PF02826">
    <property type="entry name" value="2-Hacid_dh_C"/>
    <property type="match status" value="1"/>
</dbReference>
<dbReference type="Gene3D" id="3.40.50.720">
    <property type="entry name" value="NAD(P)-binding Rossmann-like Domain"/>
    <property type="match status" value="2"/>
</dbReference>
<dbReference type="PROSITE" id="PS00670">
    <property type="entry name" value="D_2_HYDROXYACID_DH_2"/>
    <property type="match status" value="1"/>
</dbReference>
<dbReference type="PANTHER" id="PTHR43761:SF1">
    <property type="entry name" value="D-ISOMER SPECIFIC 2-HYDROXYACID DEHYDROGENASE CATALYTIC DOMAIN-CONTAINING PROTEIN-RELATED"/>
    <property type="match status" value="1"/>
</dbReference>
<keyword evidence="8" id="KW-1185">Reference proteome</keyword>
<evidence type="ECO:0000256" key="1">
    <source>
        <dbReference type="ARBA" id="ARBA00005854"/>
    </source>
</evidence>
<keyword evidence="3" id="KW-0520">NAD</keyword>
<evidence type="ECO:0000313" key="7">
    <source>
        <dbReference type="EMBL" id="TCT10330.1"/>
    </source>
</evidence>
<dbReference type="InterPro" id="IPR036291">
    <property type="entry name" value="NAD(P)-bd_dom_sf"/>
</dbReference>
<comment type="caution">
    <text evidence="7">The sequence shown here is derived from an EMBL/GenBank/DDBJ whole genome shotgun (WGS) entry which is preliminary data.</text>
</comment>
<feature type="domain" description="D-isomer specific 2-hydroxyacid dehydrogenase NAD-binding" evidence="6">
    <location>
        <begin position="111"/>
        <end position="291"/>
    </location>
</feature>
<name>A0A4R3MA39_9BURK</name>
<organism evidence="7 8">
    <name type="scientific">Paralcaligenes ureilyticus</name>
    <dbReference type="NCBI Taxonomy" id="627131"/>
    <lineage>
        <taxon>Bacteria</taxon>
        <taxon>Pseudomonadati</taxon>
        <taxon>Pseudomonadota</taxon>
        <taxon>Betaproteobacteria</taxon>
        <taxon>Burkholderiales</taxon>
        <taxon>Alcaligenaceae</taxon>
        <taxon>Paralcaligenes</taxon>
    </lineage>
</organism>
<protein>
    <submittedName>
        <fullName evidence="7">Glycerate dehydrogenase</fullName>
    </submittedName>
</protein>
<evidence type="ECO:0000259" key="6">
    <source>
        <dbReference type="Pfam" id="PF02826"/>
    </source>
</evidence>
<dbReference type="InterPro" id="IPR006139">
    <property type="entry name" value="D-isomer_2_OHA_DH_cat_dom"/>
</dbReference>
<reference evidence="7 8" key="1">
    <citation type="submission" date="2019-03" db="EMBL/GenBank/DDBJ databases">
        <title>Genomic Encyclopedia of Type Strains, Phase IV (KMG-IV): sequencing the most valuable type-strain genomes for metagenomic binning, comparative biology and taxonomic classification.</title>
        <authorList>
            <person name="Goeker M."/>
        </authorList>
    </citation>
    <scope>NUCLEOTIDE SEQUENCE [LARGE SCALE GENOMIC DNA]</scope>
    <source>
        <strain evidence="7 8">DSM 24591</strain>
    </source>
</reference>
<dbReference type="EMBL" id="SMAJ01000002">
    <property type="protein sequence ID" value="TCT10330.1"/>
    <property type="molecule type" value="Genomic_DNA"/>
</dbReference>